<proteinExistence type="inferred from homology"/>
<dbReference type="Proteomes" id="UP000585638">
    <property type="component" value="Unassembled WGS sequence"/>
</dbReference>
<evidence type="ECO:0000259" key="5">
    <source>
        <dbReference type="Pfam" id="PF21036"/>
    </source>
</evidence>
<dbReference type="Pfam" id="PF21036">
    <property type="entry name" value="EryCIII-like_N"/>
    <property type="match status" value="1"/>
</dbReference>
<evidence type="ECO:0000313" key="6">
    <source>
        <dbReference type="EMBL" id="MBB5893638.1"/>
    </source>
</evidence>
<keyword evidence="2" id="KW-0328">Glycosyltransferase</keyword>
<organism evidence="6 7">
    <name type="scientific">Kutzneria kofuensis</name>
    <dbReference type="NCBI Taxonomy" id="103725"/>
    <lineage>
        <taxon>Bacteria</taxon>
        <taxon>Bacillati</taxon>
        <taxon>Actinomycetota</taxon>
        <taxon>Actinomycetes</taxon>
        <taxon>Pseudonocardiales</taxon>
        <taxon>Pseudonocardiaceae</taxon>
        <taxon>Kutzneria</taxon>
    </lineage>
</organism>
<sequence length="383" mass="40064">MRVLVTALAGHGHLFPLVTTSWALRAAGHEVLFASAGDLTALKGTGLHSYDVAPGLDMRSLLGDDAGEAFRSSTSGRQLGTDPSDMRDHPAFRLFNGLAEGMVDGLVGLARDWRPDVVVYEAMNVIGLLAADAAGAKAVSHSIGVAHNKDVLAMFAGMQRDIFKRYGVDEIPDPDVHLDVAPPSMKEAPDGWLMRYVPYNGGGQLPGWLTARPERSRITVTLGTVAPMLTGIGPVQRIVAAAEKIDAEFVIAIGGNVDTSSLSDLPDNVRLAGYVPLGPLLATSAGVVHHGGAGTTLTALDAGVPQIVVPQGADGPINAAAVAAAGTGLNVTDEELDTQLIERLLTEESLRVNAERIRAEMHAMPSPAEIADRLTKNFGGQVS</sequence>
<name>A0A7W9KJB1_9PSEU</name>
<dbReference type="GO" id="GO:0016758">
    <property type="term" value="F:hexosyltransferase activity"/>
    <property type="evidence" value="ECO:0007669"/>
    <property type="project" value="UniProtKB-ARBA"/>
</dbReference>
<dbReference type="FunFam" id="3.40.50.2000:FF:000072">
    <property type="entry name" value="Glycosyl transferase"/>
    <property type="match status" value="1"/>
</dbReference>
<dbReference type="InterPro" id="IPR050426">
    <property type="entry name" value="Glycosyltransferase_28"/>
</dbReference>
<dbReference type="PANTHER" id="PTHR48050:SF13">
    <property type="entry name" value="STEROL 3-BETA-GLUCOSYLTRANSFERASE UGT80A2"/>
    <property type="match status" value="1"/>
</dbReference>
<comment type="similarity">
    <text evidence="1">Belongs to the glycosyltransferase 28 family.</text>
</comment>
<feature type="domain" description="Erythromycin biosynthesis protein CIII-like N-terminal" evidence="5">
    <location>
        <begin position="22"/>
        <end position="223"/>
    </location>
</feature>
<dbReference type="SUPFAM" id="SSF53756">
    <property type="entry name" value="UDP-Glycosyltransferase/glycogen phosphorylase"/>
    <property type="match status" value="1"/>
</dbReference>
<dbReference type="InterPro" id="IPR002213">
    <property type="entry name" value="UDP_glucos_trans"/>
</dbReference>
<keyword evidence="7" id="KW-1185">Reference proteome</keyword>
<dbReference type="GO" id="GO:0017000">
    <property type="term" value="P:antibiotic biosynthetic process"/>
    <property type="evidence" value="ECO:0007669"/>
    <property type="project" value="UniProtKB-ARBA"/>
</dbReference>
<accession>A0A7W9KJB1</accession>
<dbReference type="Pfam" id="PF06722">
    <property type="entry name" value="EryCIII-like_C"/>
    <property type="match status" value="1"/>
</dbReference>
<protein>
    <submittedName>
        <fullName evidence="6">UDP:flavonoid glycosyltransferase YjiC (YdhE family)</fullName>
    </submittedName>
</protein>
<gene>
    <name evidence="6" type="ORF">BJ998_004834</name>
</gene>
<comment type="caution">
    <text evidence="6">The sequence shown here is derived from an EMBL/GenBank/DDBJ whole genome shotgun (WGS) entry which is preliminary data.</text>
</comment>
<dbReference type="GO" id="GO:0008194">
    <property type="term" value="F:UDP-glycosyltransferase activity"/>
    <property type="evidence" value="ECO:0007669"/>
    <property type="project" value="InterPro"/>
</dbReference>
<dbReference type="CDD" id="cd03784">
    <property type="entry name" value="GT1_Gtf-like"/>
    <property type="match status" value="1"/>
</dbReference>
<evidence type="ECO:0000256" key="3">
    <source>
        <dbReference type="ARBA" id="ARBA00022679"/>
    </source>
</evidence>
<evidence type="ECO:0000256" key="1">
    <source>
        <dbReference type="ARBA" id="ARBA00006962"/>
    </source>
</evidence>
<dbReference type="Gene3D" id="3.40.50.2000">
    <property type="entry name" value="Glycogen Phosphorylase B"/>
    <property type="match status" value="2"/>
</dbReference>
<evidence type="ECO:0000259" key="4">
    <source>
        <dbReference type="Pfam" id="PF06722"/>
    </source>
</evidence>
<dbReference type="InterPro" id="IPR010610">
    <property type="entry name" value="EryCIII-like_C"/>
</dbReference>
<keyword evidence="3 6" id="KW-0808">Transferase</keyword>
<dbReference type="RefSeq" id="WP_184865057.1">
    <property type="nucleotide sequence ID" value="NZ_BAAAWY010000034.1"/>
</dbReference>
<dbReference type="InterPro" id="IPR048284">
    <property type="entry name" value="EryCIII-like_N"/>
</dbReference>
<feature type="domain" description="Erythromycin biosynthesis protein CIII-like C-terminal" evidence="4">
    <location>
        <begin position="237"/>
        <end position="375"/>
    </location>
</feature>
<dbReference type="PANTHER" id="PTHR48050">
    <property type="entry name" value="STEROL 3-BETA-GLUCOSYLTRANSFERASE"/>
    <property type="match status" value="1"/>
</dbReference>
<evidence type="ECO:0000313" key="7">
    <source>
        <dbReference type="Proteomes" id="UP000585638"/>
    </source>
</evidence>
<dbReference type="EMBL" id="JACHIR010000001">
    <property type="protein sequence ID" value="MBB5893638.1"/>
    <property type="molecule type" value="Genomic_DNA"/>
</dbReference>
<evidence type="ECO:0000256" key="2">
    <source>
        <dbReference type="ARBA" id="ARBA00022676"/>
    </source>
</evidence>
<reference evidence="6 7" key="1">
    <citation type="submission" date="2020-08" db="EMBL/GenBank/DDBJ databases">
        <title>Sequencing the genomes of 1000 actinobacteria strains.</title>
        <authorList>
            <person name="Klenk H.-P."/>
        </authorList>
    </citation>
    <scope>NUCLEOTIDE SEQUENCE [LARGE SCALE GENOMIC DNA]</scope>
    <source>
        <strain evidence="6 7">DSM 43851</strain>
    </source>
</reference>
<dbReference type="AlphaFoldDB" id="A0A7W9KJB1"/>